<organism evidence="2 3">
    <name type="scientific">Vibrio stylophorae</name>
    <dbReference type="NCBI Taxonomy" id="659351"/>
    <lineage>
        <taxon>Bacteria</taxon>
        <taxon>Pseudomonadati</taxon>
        <taxon>Pseudomonadota</taxon>
        <taxon>Gammaproteobacteria</taxon>
        <taxon>Vibrionales</taxon>
        <taxon>Vibrionaceae</taxon>
        <taxon>Vibrio</taxon>
    </lineage>
</organism>
<comment type="caution">
    <text evidence="2">The sequence shown here is derived from an EMBL/GenBank/DDBJ whole genome shotgun (WGS) entry which is preliminary data.</text>
</comment>
<proteinExistence type="predicted"/>
<dbReference type="Proteomes" id="UP000838672">
    <property type="component" value="Unassembled WGS sequence"/>
</dbReference>
<gene>
    <name evidence="2" type="ORF">VST7929_01818</name>
</gene>
<keyword evidence="3" id="KW-1185">Reference proteome</keyword>
<reference evidence="2" key="1">
    <citation type="submission" date="2021-11" db="EMBL/GenBank/DDBJ databases">
        <authorList>
            <person name="Rodrigo-Torres L."/>
            <person name="Arahal R. D."/>
            <person name="Lucena T."/>
        </authorList>
    </citation>
    <scope>NUCLEOTIDE SEQUENCE</scope>
    <source>
        <strain evidence="2">CECT 7929</strain>
    </source>
</reference>
<accession>A0ABN8DS53</accession>
<feature type="chain" id="PRO_5045510693" description="Secreted protein" evidence="1">
    <location>
        <begin position="22"/>
        <end position="146"/>
    </location>
</feature>
<evidence type="ECO:0008006" key="4">
    <source>
        <dbReference type="Google" id="ProtNLM"/>
    </source>
</evidence>
<sequence>MIIRLKCIALIFFGLTSMCHAAVIPYTSLEKSHFANIRQITLCQDPQQVAKHDYRLIQAYIHSGDMIYVDAIDYGANGLERVQGWGFDEINHDHNEYTIEQVSCVIKKEVLEIQGKVNGSGHDDTHVFAFTIHLNRKTGTYQYTTH</sequence>
<keyword evidence="1" id="KW-0732">Signal</keyword>
<dbReference type="RefSeq" id="WP_237466354.1">
    <property type="nucleotide sequence ID" value="NZ_CAKLDI010000001.1"/>
</dbReference>
<dbReference type="EMBL" id="CAKLDI010000001">
    <property type="protein sequence ID" value="CAH0533941.1"/>
    <property type="molecule type" value="Genomic_DNA"/>
</dbReference>
<evidence type="ECO:0000313" key="3">
    <source>
        <dbReference type="Proteomes" id="UP000838672"/>
    </source>
</evidence>
<name>A0ABN8DS53_9VIBR</name>
<evidence type="ECO:0000313" key="2">
    <source>
        <dbReference type="EMBL" id="CAH0533941.1"/>
    </source>
</evidence>
<protein>
    <recommendedName>
        <fullName evidence="4">Secreted protein</fullName>
    </recommendedName>
</protein>
<evidence type="ECO:0000256" key="1">
    <source>
        <dbReference type="SAM" id="SignalP"/>
    </source>
</evidence>
<feature type="signal peptide" evidence="1">
    <location>
        <begin position="1"/>
        <end position="21"/>
    </location>
</feature>